<keyword evidence="4" id="KW-0106">Calcium</keyword>
<evidence type="ECO:0000313" key="8">
    <source>
        <dbReference type="EMBL" id="KRX09721.1"/>
    </source>
</evidence>
<gene>
    <name evidence="8" type="ORF">PPERSA_02593</name>
</gene>
<name>A0A0V0R5H3_PSEPJ</name>
<dbReference type="CDD" id="cd00051">
    <property type="entry name" value="EFh"/>
    <property type="match status" value="1"/>
</dbReference>
<reference evidence="8 9" key="1">
    <citation type="journal article" date="2015" name="Sci. Rep.">
        <title>Genome of the facultative scuticociliatosis pathogen Pseudocohnilembus persalinus provides insight into its virulence through horizontal gene transfer.</title>
        <authorList>
            <person name="Xiong J."/>
            <person name="Wang G."/>
            <person name="Cheng J."/>
            <person name="Tian M."/>
            <person name="Pan X."/>
            <person name="Warren A."/>
            <person name="Jiang C."/>
            <person name="Yuan D."/>
            <person name="Miao W."/>
        </authorList>
    </citation>
    <scope>NUCLEOTIDE SEQUENCE [LARGE SCALE GENOMIC DNA]</scope>
    <source>
        <strain evidence="8">36N120E</strain>
    </source>
</reference>
<evidence type="ECO:0000256" key="5">
    <source>
        <dbReference type="ARBA" id="ARBA00022990"/>
    </source>
</evidence>
<dbReference type="GO" id="GO:0016460">
    <property type="term" value="C:myosin II complex"/>
    <property type="evidence" value="ECO:0007669"/>
    <property type="project" value="TreeGrafter"/>
</dbReference>
<dbReference type="PROSITE" id="PS50222">
    <property type="entry name" value="EF_HAND_2"/>
    <property type="match status" value="2"/>
</dbReference>
<dbReference type="FunFam" id="1.10.238.10:FF:000003">
    <property type="entry name" value="Calmodulin A"/>
    <property type="match status" value="1"/>
</dbReference>
<dbReference type="Gene3D" id="1.10.238.10">
    <property type="entry name" value="EF-hand"/>
    <property type="match status" value="1"/>
</dbReference>
<sequence length="179" mass="20696">MAKNAGKLTEDLAVFTEEMSNQIIEVFNKYQIDQDETEMDKKKMRGVQLEEALAELNVQLTQTELKELLAESTNAQNEVEFSEFIGIAQRFVKDLFSKEELIESFKVFDPNETGQISKQEFRYIMINYGLQLSPEDAEEICKEADMKNNGQIEYQEFIDMIANPDYKKPKKVSAKKGKK</sequence>
<keyword evidence="9" id="KW-1185">Reference proteome</keyword>
<dbReference type="Pfam" id="PF13499">
    <property type="entry name" value="EF-hand_7"/>
    <property type="match status" value="1"/>
</dbReference>
<feature type="domain" description="EF-hand" evidence="7">
    <location>
        <begin position="96"/>
        <end position="131"/>
    </location>
</feature>
<dbReference type="GO" id="GO:0005509">
    <property type="term" value="F:calcium ion binding"/>
    <property type="evidence" value="ECO:0007669"/>
    <property type="project" value="InterPro"/>
</dbReference>
<accession>A0A0V0R5H3</accession>
<feature type="coiled-coil region" evidence="6">
    <location>
        <begin position="46"/>
        <end position="78"/>
    </location>
</feature>
<dbReference type="PROSITE" id="PS00018">
    <property type="entry name" value="EF_HAND_1"/>
    <property type="match status" value="1"/>
</dbReference>
<dbReference type="OrthoDB" id="435273at2759"/>
<evidence type="ECO:0000259" key="7">
    <source>
        <dbReference type="PROSITE" id="PS50222"/>
    </source>
</evidence>
<evidence type="ECO:0000313" key="9">
    <source>
        <dbReference type="Proteomes" id="UP000054937"/>
    </source>
</evidence>
<organism evidence="8 9">
    <name type="scientific">Pseudocohnilembus persalinus</name>
    <name type="common">Ciliate</name>
    <dbReference type="NCBI Taxonomy" id="266149"/>
    <lineage>
        <taxon>Eukaryota</taxon>
        <taxon>Sar</taxon>
        <taxon>Alveolata</taxon>
        <taxon>Ciliophora</taxon>
        <taxon>Intramacronucleata</taxon>
        <taxon>Oligohymenophorea</taxon>
        <taxon>Scuticociliatia</taxon>
        <taxon>Philasterida</taxon>
        <taxon>Pseudocohnilembidae</taxon>
        <taxon>Pseudocohnilembus</taxon>
    </lineage>
</organism>
<keyword evidence="6" id="KW-0175">Coiled coil</keyword>
<dbReference type="InterPro" id="IPR011992">
    <property type="entry name" value="EF-hand-dom_pair"/>
</dbReference>
<dbReference type="AlphaFoldDB" id="A0A0V0R5H3"/>
<dbReference type="PANTHER" id="PTHR23048">
    <property type="entry name" value="MYOSIN LIGHT CHAIN 1, 3"/>
    <property type="match status" value="1"/>
</dbReference>
<evidence type="ECO:0000256" key="4">
    <source>
        <dbReference type="ARBA" id="ARBA00022837"/>
    </source>
</evidence>
<dbReference type="SUPFAM" id="SSF47473">
    <property type="entry name" value="EF-hand"/>
    <property type="match status" value="1"/>
</dbReference>
<dbReference type="SMART" id="SM00054">
    <property type="entry name" value="EFh"/>
    <property type="match status" value="2"/>
</dbReference>
<keyword evidence="3" id="KW-0677">Repeat</keyword>
<dbReference type="EMBL" id="LDAU01000044">
    <property type="protein sequence ID" value="KRX09721.1"/>
    <property type="molecule type" value="Genomic_DNA"/>
</dbReference>
<protein>
    <recommendedName>
        <fullName evidence="1">Calmodulin</fullName>
    </recommendedName>
</protein>
<dbReference type="InterPro" id="IPR002048">
    <property type="entry name" value="EF_hand_dom"/>
</dbReference>
<feature type="domain" description="EF-hand" evidence="7">
    <location>
        <begin position="132"/>
        <end position="167"/>
    </location>
</feature>
<dbReference type="InterPro" id="IPR018247">
    <property type="entry name" value="EF_Hand_1_Ca_BS"/>
</dbReference>
<keyword evidence="5" id="KW-0007">Acetylation</keyword>
<dbReference type="Proteomes" id="UP000054937">
    <property type="component" value="Unassembled WGS sequence"/>
</dbReference>
<proteinExistence type="predicted"/>
<dbReference type="PANTHER" id="PTHR23048:SF0">
    <property type="entry name" value="CALMODULIN LIKE 3"/>
    <property type="match status" value="1"/>
</dbReference>
<evidence type="ECO:0000256" key="2">
    <source>
        <dbReference type="ARBA" id="ARBA00022723"/>
    </source>
</evidence>
<evidence type="ECO:0000256" key="1">
    <source>
        <dbReference type="ARBA" id="ARBA00020786"/>
    </source>
</evidence>
<evidence type="ECO:0000256" key="3">
    <source>
        <dbReference type="ARBA" id="ARBA00022737"/>
    </source>
</evidence>
<dbReference type="InterPro" id="IPR050230">
    <property type="entry name" value="CALM/Myosin/TropC-like"/>
</dbReference>
<keyword evidence="2" id="KW-0479">Metal-binding</keyword>
<dbReference type="InParanoid" id="A0A0V0R5H3"/>
<evidence type="ECO:0000256" key="6">
    <source>
        <dbReference type="SAM" id="Coils"/>
    </source>
</evidence>
<comment type="caution">
    <text evidence="8">The sequence shown here is derived from an EMBL/GenBank/DDBJ whole genome shotgun (WGS) entry which is preliminary data.</text>
</comment>